<protein>
    <submittedName>
        <fullName evidence="2">Pyruvate phosphate dikinase-like enzyme</fullName>
    </submittedName>
</protein>
<feature type="domain" description="Pyruvate phosphate dikinase AMP/ATP-binding" evidence="1">
    <location>
        <begin position="295"/>
        <end position="674"/>
    </location>
</feature>
<keyword evidence="2" id="KW-0808">Transferase</keyword>
<dbReference type="Pfam" id="PF01326">
    <property type="entry name" value="PPDK_N"/>
    <property type="match status" value="1"/>
</dbReference>
<comment type="caution">
    <text evidence="2">The sequence shown here is derived from an EMBL/GenBank/DDBJ whole genome shotgun (WGS) entry which is preliminary data.</text>
</comment>
<dbReference type="EMBL" id="SMGQ01000012">
    <property type="protein sequence ID" value="TCK93216.1"/>
    <property type="molecule type" value="Genomic_DNA"/>
</dbReference>
<dbReference type="GO" id="GO:0016301">
    <property type="term" value="F:kinase activity"/>
    <property type="evidence" value="ECO:0007669"/>
    <property type="project" value="UniProtKB-KW"/>
</dbReference>
<dbReference type="PANTHER" id="PTHR43615">
    <property type="entry name" value="PHOSPHOENOLPYRUVATE SYNTHASE-RELATED"/>
    <property type="match status" value="1"/>
</dbReference>
<evidence type="ECO:0000313" key="3">
    <source>
        <dbReference type="Proteomes" id="UP000294545"/>
    </source>
</evidence>
<evidence type="ECO:0000259" key="1">
    <source>
        <dbReference type="Pfam" id="PF01326"/>
    </source>
</evidence>
<dbReference type="GO" id="GO:0005524">
    <property type="term" value="F:ATP binding"/>
    <property type="evidence" value="ECO:0007669"/>
    <property type="project" value="InterPro"/>
</dbReference>
<dbReference type="Gene3D" id="3.30.1490.20">
    <property type="entry name" value="ATP-grasp fold, A domain"/>
    <property type="match status" value="1"/>
</dbReference>
<reference evidence="2 3" key="1">
    <citation type="submission" date="2019-03" db="EMBL/GenBank/DDBJ databases">
        <title>Genomic Encyclopedia of Type Strains, Phase IV (KMG-IV): sequencing the most valuable type-strain genomes for metagenomic binning, comparative biology and taxonomic classification.</title>
        <authorList>
            <person name="Goeker M."/>
        </authorList>
    </citation>
    <scope>NUCLEOTIDE SEQUENCE [LARGE SCALE GENOMIC DNA]</scope>
    <source>
        <strain evidence="2 3">DSM 24176</strain>
    </source>
</reference>
<keyword evidence="3" id="KW-1185">Reference proteome</keyword>
<sequence>MKFDKASTGNEGLDQAINYLRIGDNVVWQVDRLEDYMEYANAYVRNSLAENRNVIYMRFAVHEPIVKDNDAIKIYTLDPSIGFESFTIEVHRIIEKEGLEAFYVFDCLSNLLESWATDLMIGNFFQVTCPYLFQMETIAYFGIIRGNHSFETIARIRETTQLLLDLYNIEETRYIHPLKVWNRYSTTMFLPHIETKKELVPVTSSAESARLFSFLPQTGLGNSKRNLDYWDKLFMEAEEVLDKEPRDSNKEKAMVEQFCKLIIGKEKKVLDLAKRYFDLEDILAIKSRLIGSGFIGGKTVGMLLARQVLKKDTQSQWQDLLEEHDSFYIGSDVFYTYLVQNGWWHLRQKQRTQEGYFEAGAILEQNMKEGVFPETVKEQFMQMLEYYGQSPIIVRSSSLLEDSFGNAFAGKYESVFCVNQGSPLERYKQFEEAVRSVYVSSMNQHALEYRRKRGLDQRDEQMAILVQRVSGDYYKKYFFPFLAGVGFSYNSYVWNEQINPKEGMIRLVLGLGTKAVDRVEGDYPRVASLDQPMLQPIGNDEDMKKYSQHTVDVLNLVENAFQNVSLNQLMWEKPGLKMDLIGVLDHETNKRIKAYNIKEQEAWLLNYEKLFKETDFIPIMKNMLQQLEKAYTYPVDVEFTVNYIGEDRLKINLVQCRPLQTKGVIGEVEVPQDIDKESVVLSTKGHFMGGSIDQVIKRIIYIEPKAYSALSTQEKYGLSQFIGKLNQKIKDKESMPVMLVAPGRIGSSSPSLGLPINFSQISNMSILCETAYEIMGMVPDLSYGSHFFQDLVEADIFYIAVFPNHKHTIFNNNYFENATNELIDIIPEASKYEKVLKVIDTRNDFIIKGDLKAQNLIGYTSSR</sequence>
<dbReference type="InterPro" id="IPR002192">
    <property type="entry name" value="PPDK_AMP/ATP-bd"/>
</dbReference>
<dbReference type="RefSeq" id="WP_132282133.1">
    <property type="nucleotide sequence ID" value="NZ_SMGQ01000012.1"/>
</dbReference>
<proteinExistence type="predicted"/>
<dbReference type="InterPro" id="IPR051549">
    <property type="entry name" value="PEP_Utilizing_Enz"/>
</dbReference>
<dbReference type="PANTHER" id="PTHR43615:SF1">
    <property type="entry name" value="PPDK_N DOMAIN-CONTAINING PROTEIN"/>
    <property type="match status" value="1"/>
</dbReference>
<keyword evidence="2" id="KW-0670">Pyruvate</keyword>
<gene>
    <name evidence="2" type="ORF">EDC19_1407</name>
</gene>
<dbReference type="Proteomes" id="UP000294545">
    <property type="component" value="Unassembled WGS sequence"/>
</dbReference>
<dbReference type="OrthoDB" id="9812167at2"/>
<dbReference type="SUPFAM" id="SSF56059">
    <property type="entry name" value="Glutathione synthetase ATP-binding domain-like"/>
    <property type="match status" value="1"/>
</dbReference>
<evidence type="ECO:0000313" key="2">
    <source>
        <dbReference type="EMBL" id="TCK93216.1"/>
    </source>
</evidence>
<keyword evidence="2" id="KW-0418">Kinase</keyword>
<organism evidence="2 3">
    <name type="scientific">Natranaerovirga hydrolytica</name>
    <dbReference type="NCBI Taxonomy" id="680378"/>
    <lineage>
        <taxon>Bacteria</taxon>
        <taxon>Bacillati</taxon>
        <taxon>Bacillota</taxon>
        <taxon>Clostridia</taxon>
        <taxon>Lachnospirales</taxon>
        <taxon>Natranaerovirgaceae</taxon>
        <taxon>Natranaerovirga</taxon>
    </lineage>
</organism>
<accession>A0A4R1MKG7</accession>
<dbReference type="InterPro" id="IPR013815">
    <property type="entry name" value="ATP_grasp_subdomain_1"/>
</dbReference>
<dbReference type="AlphaFoldDB" id="A0A4R1MKG7"/>
<name>A0A4R1MKG7_9FIRM</name>